<dbReference type="PROSITE" id="PS51194">
    <property type="entry name" value="HELICASE_CTER"/>
    <property type="match status" value="1"/>
</dbReference>
<dbReference type="InterPro" id="IPR050742">
    <property type="entry name" value="Helicase_Restrict-Modif_Enz"/>
</dbReference>
<dbReference type="AlphaFoldDB" id="A0A2R5GN63"/>
<keyword evidence="4" id="KW-0547">Nucleotide-binding</keyword>
<dbReference type="SMART" id="SM00487">
    <property type="entry name" value="DEXDc"/>
    <property type="match status" value="1"/>
</dbReference>
<dbReference type="GO" id="GO:0016787">
    <property type="term" value="F:hydrolase activity"/>
    <property type="evidence" value="ECO:0007669"/>
    <property type="project" value="InterPro"/>
</dbReference>
<dbReference type="Pfam" id="PF00271">
    <property type="entry name" value="Helicase_C"/>
    <property type="match status" value="1"/>
</dbReference>
<evidence type="ECO:0000259" key="2">
    <source>
        <dbReference type="PROSITE" id="PS51192"/>
    </source>
</evidence>
<dbReference type="PANTHER" id="PTHR47396:SF1">
    <property type="entry name" value="ATP-DEPENDENT HELICASE IRC3-RELATED"/>
    <property type="match status" value="1"/>
</dbReference>
<dbReference type="PANTHER" id="PTHR47396">
    <property type="entry name" value="TYPE I RESTRICTION ENZYME ECOKI R PROTEIN"/>
    <property type="match status" value="1"/>
</dbReference>
<feature type="region of interest" description="Disordered" evidence="1">
    <location>
        <begin position="461"/>
        <end position="480"/>
    </location>
</feature>
<feature type="compositionally biased region" description="Acidic residues" evidence="1">
    <location>
        <begin position="85"/>
        <end position="106"/>
    </location>
</feature>
<accession>A0A2R5GN63</accession>
<feature type="compositionally biased region" description="Polar residues" evidence="1">
    <location>
        <begin position="549"/>
        <end position="560"/>
    </location>
</feature>
<comment type="caution">
    <text evidence="4">The sequence shown here is derived from an EMBL/GenBank/DDBJ whole genome shotgun (WGS) entry which is preliminary data.</text>
</comment>
<evidence type="ECO:0000259" key="3">
    <source>
        <dbReference type="PROSITE" id="PS51194"/>
    </source>
</evidence>
<dbReference type="InterPro" id="IPR014001">
    <property type="entry name" value="Helicase_ATP-bd"/>
</dbReference>
<evidence type="ECO:0000313" key="5">
    <source>
        <dbReference type="Proteomes" id="UP000241890"/>
    </source>
</evidence>
<dbReference type="SMART" id="SM00490">
    <property type="entry name" value="HELICc"/>
    <property type="match status" value="1"/>
</dbReference>
<dbReference type="SUPFAM" id="SSF52540">
    <property type="entry name" value="P-loop containing nucleoside triphosphate hydrolases"/>
    <property type="match status" value="1"/>
</dbReference>
<sequence>MEDLSTLVAALEDTAKGSLKAEDVVKATEEGQSEAEGRHEDDERRHRRPSCRGGEQERQQATRTERESVRIEDTKISPSAQSSVSDEEDDENDKEEDEDEDEDEEDHAGQVSSLRKYQRRLLKKAERGIAKREHTLVYLPTGGGKTMLAGHLVRRFIRPRRIDASHALFVVNRNALVDQTARSMEACGLASHEFGFIKAGYKRTPRTPLQIASIQTLFSKAELRKIDADASDALASIRLIVVDEAHCMLANQYSQLLDRFHDAIVVGLTATPFRMRDDEALSAVFPRLARGPSVSRMIRKGYLVPPVVMSPSTAPGRKLTGKVAQMEETVESALQRWLTCCKDTMTIVFCTTVKQSKMCVSKFLDAGIDAEHLDGTTSEKHRQRVFNLAQNGELRVLSSVGVLSEGFDLPCIETVILLRPTESRGLYVQQVGRGLRPFSGKKRCIVLDEVGNTYRHGPVDGPRGFEWENNAPSAESDDAKAHRKAEALAQRLLRGCETPKCAALLHRADKRKYCLLCEEKHRARAHAKRQSENSKTADDLADELASGLSIKTNKPASSSGLVAKPK</sequence>
<keyword evidence="4" id="KW-0378">Hydrolase</keyword>
<protein>
    <submittedName>
        <fullName evidence="4">ATP-dependent RNA helicase ded1</fullName>
    </submittedName>
</protein>
<dbReference type="GO" id="GO:0005524">
    <property type="term" value="F:ATP binding"/>
    <property type="evidence" value="ECO:0007669"/>
    <property type="project" value="InterPro"/>
</dbReference>
<reference evidence="4 5" key="1">
    <citation type="submission" date="2017-12" db="EMBL/GenBank/DDBJ databases">
        <title>Sequencing, de novo assembly and annotation of complete genome of a new Thraustochytrid species, strain FCC1311.</title>
        <authorList>
            <person name="Sedici K."/>
            <person name="Godart F."/>
            <person name="Aiese Cigliano R."/>
            <person name="Sanseverino W."/>
            <person name="Barakat M."/>
            <person name="Ortet P."/>
            <person name="Marechal E."/>
            <person name="Cagnac O."/>
            <person name="Amato A."/>
        </authorList>
    </citation>
    <scope>NUCLEOTIDE SEQUENCE [LARGE SCALE GENOMIC DNA]</scope>
</reference>
<gene>
    <name evidence="4" type="ORF">FCC1311_059722</name>
</gene>
<keyword evidence="5" id="KW-1185">Reference proteome</keyword>
<dbReference type="InterPro" id="IPR001650">
    <property type="entry name" value="Helicase_C-like"/>
</dbReference>
<proteinExistence type="predicted"/>
<feature type="region of interest" description="Disordered" evidence="1">
    <location>
        <begin position="12"/>
        <end position="115"/>
    </location>
</feature>
<dbReference type="GO" id="GO:0003677">
    <property type="term" value="F:DNA binding"/>
    <property type="evidence" value="ECO:0007669"/>
    <property type="project" value="InterPro"/>
</dbReference>
<dbReference type="InterPro" id="IPR027417">
    <property type="entry name" value="P-loop_NTPase"/>
</dbReference>
<keyword evidence="4" id="KW-0347">Helicase</keyword>
<dbReference type="PROSITE" id="PS51192">
    <property type="entry name" value="HELICASE_ATP_BIND_1"/>
    <property type="match status" value="1"/>
</dbReference>
<feature type="region of interest" description="Disordered" evidence="1">
    <location>
        <begin position="546"/>
        <end position="566"/>
    </location>
</feature>
<feature type="compositionally biased region" description="Basic and acidic residues" evidence="1">
    <location>
        <begin position="13"/>
        <end position="44"/>
    </location>
</feature>
<keyword evidence="4" id="KW-0067">ATP-binding</keyword>
<dbReference type="GO" id="GO:0004386">
    <property type="term" value="F:helicase activity"/>
    <property type="evidence" value="ECO:0007669"/>
    <property type="project" value="UniProtKB-KW"/>
</dbReference>
<dbReference type="GO" id="GO:0005829">
    <property type="term" value="C:cytosol"/>
    <property type="evidence" value="ECO:0007669"/>
    <property type="project" value="TreeGrafter"/>
</dbReference>
<dbReference type="InterPro" id="IPR006935">
    <property type="entry name" value="Helicase/UvrB_N"/>
</dbReference>
<evidence type="ECO:0000256" key="1">
    <source>
        <dbReference type="SAM" id="MobiDB-lite"/>
    </source>
</evidence>
<evidence type="ECO:0000313" key="4">
    <source>
        <dbReference type="EMBL" id="GBG29751.1"/>
    </source>
</evidence>
<feature type="compositionally biased region" description="Basic and acidic residues" evidence="1">
    <location>
        <begin position="54"/>
        <end position="75"/>
    </location>
</feature>
<dbReference type="Pfam" id="PF04851">
    <property type="entry name" value="ResIII"/>
    <property type="match status" value="1"/>
</dbReference>
<dbReference type="Gene3D" id="3.40.50.300">
    <property type="entry name" value="P-loop containing nucleotide triphosphate hydrolases"/>
    <property type="match status" value="2"/>
</dbReference>
<name>A0A2R5GN63_9STRA</name>
<dbReference type="EMBL" id="BEYU01000065">
    <property type="protein sequence ID" value="GBG29751.1"/>
    <property type="molecule type" value="Genomic_DNA"/>
</dbReference>
<dbReference type="Proteomes" id="UP000241890">
    <property type="component" value="Unassembled WGS sequence"/>
</dbReference>
<dbReference type="OrthoDB" id="205240at2759"/>
<organism evidence="4 5">
    <name type="scientific">Hondaea fermentalgiana</name>
    <dbReference type="NCBI Taxonomy" id="2315210"/>
    <lineage>
        <taxon>Eukaryota</taxon>
        <taxon>Sar</taxon>
        <taxon>Stramenopiles</taxon>
        <taxon>Bigyra</taxon>
        <taxon>Labyrinthulomycetes</taxon>
        <taxon>Thraustochytrida</taxon>
        <taxon>Thraustochytriidae</taxon>
        <taxon>Hondaea</taxon>
    </lineage>
</organism>
<dbReference type="InParanoid" id="A0A2R5GN63"/>
<feature type="domain" description="Helicase C-terminal" evidence="3">
    <location>
        <begin position="333"/>
        <end position="479"/>
    </location>
</feature>
<feature type="domain" description="Helicase ATP-binding" evidence="2">
    <location>
        <begin position="126"/>
        <end position="290"/>
    </location>
</feature>